<evidence type="ECO:0000313" key="3">
    <source>
        <dbReference type="Proteomes" id="UP001341281"/>
    </source>
</evidence>
<dbReference type="EMBL" id="CP144754">
    <property type="protein sequence ID" value="WVZ98185.1"/>
    <property type="molecule type" value="Genomic_DNA"/>
</dbReference>
<evidence type="ECO:0000256" key="1">
    <source>
        <dbReference type="SAM" id="MobiDB-lite"/>
    </source>
</evidence>
<reference evidence="2 3" key="1">
    <citation type="submission" date="2024-02" db="EMBL/GenBank/DDBJ databases">
        <title>High-quality chromosome-scale genome assembly of Pensacola bahiagrass (Paspalum notatum Flugge var. saurae).</title>
        <authorList>
            <person name="Vega J.M."/>
            <person name="Podio M."/>
            <person name="Orjuela J."/>
            <person name="Siena L.A."/>
            <person name="Pessino S.C."/>
            <person name="Combes M.C."/>
            <person name="Mariac C."/>
            <person name="Albertini E."/>
            <person name="Pupilli F."/>
            <person name="Ortiz J.P.A."/>
            <person name="Leblanc O."/>
        </authorList>
    </citation>
    <scope>NUCLEOTIDE SEQUENCE [LARGE SCALE GENOMIC DNA]</scope>
    <source>
        <strain evidence="2">R1</strain>
        <tissue evidence="2">Leaf</tissue>
    </source>
</reference>
<sequence length="374" mass="42195">MKRVAEEGDDLLHTHKKQTLECNSTTSGTTSISQYLIQAAKRFVPFRGKEEDELSDNTLRRFERLADGADSFFRLVESGGHPIRSVHLPSLTRSLLAGDSVEFSIRTGTGHDRVVLWPWLDQSVESGLACLSVKHEDQILWQKSFHMVILFRLSEASNILTTAMSCLEILPNQFDAASAAIRRLLTETIIGQSADRSSLSEPSILCCRQLQSYHLNHCGPGPPSLYMGDDDKHRCSGRTLLPHPVLWLTASCYASPCIDMKDGLPLKLECHVSPYLLPEKHSNQFELVEHDAIRKVLPKVTDGFYEDETERQALHYKRQIWCPQSSMYCSVTPAFSRPLKRSQVYMMECSGNQSMRTAKKKSKSTSKSQKFAKT</sequence>
<accession>A0AAQ3XHC3</accession>
<organism evidence="2 3">
    <name type="scientific">Paspalum notatum var. saurae</name>
    <dbReference type="NCBI Taxonomy" id="547442"/>
    <lineage>
        <taxon>Eukaryota</taxon>
        <taxon>Viridiplantae</taxon>
        <taxon>Streptophyta</taxon>
        <taxon>Embryophyta</taxon>
        <taxon>Tracheophyta</taxon>
        <taxon>Spermatophyta</taxon>
        <taxon>Magnoliopsida</taxon>
        <taxon>Liliopsida</taxon>
        <taxon>Poales</taxon>
        <taxon>Poaceae</taxon>
        <taxon>PACMAD clade</taxon>
        <taxon>Panicoideae</taxon>
        <taxon>Andropogonodae</taxon>
        <taxon>Paspaleae</taxon>
        <taxon>Paspalinae</taxon>
        <taxon>Paspalum</taxon>
    </lineage>
</organism>
<evidence type="ECO:0000313" key="2">
    <source>
        <dbReference type="EMBL" id="WVZ98185.1"/>
    </source>
</evidence>
<dbReference type="InterPro" id="IPR013181">
    <property type="entry name" value="DUF1719"/>
</dbReference>
<dbReference type="AlphaFoldDB" id="A0AAQ3XHC3"/>
<dbReference type="SMART" id="SM01157">
    <property type="entry name" value="DUF1719"/>
    <property type="match status" value="1"/>
</dbReference>
<feature type="region of interest" description="Disordered" evidence="1">
    <location>
        <begin position="354"/>
        <end position="374"/>
    </location>
</feature>
<proteinExistence type="predicted"/>
<keyword evidence="3" id="KW-1185">Reference proteome</keyword>
<gene>
    <name evidence="2" type="ORF">U9M48_043654</name>
</gene>
<dbReference type="Proteomes" id="UP001341281">
    <property type="component" value="Chromosome 10"/>
</dbReference>
<name>A0AAQ3XHC3_PASNO</name>
<dbReference type="Pfam" id="PF08224">
    <property type="entry name" value="DUF1719"/>
    <property type="match status" value="1"/>
</dbReference>
<protein>
    <submittedName>
        <fullName evidence="2">Uncharacterized protein</fullName>
    </submittedName>
</protein>
<feature type="compositionally biased region" description="Basic residues" evidence="1">
    <location>
        <begin position="357"/>
        <end position="374"/>
    </location>
</feature>